<gene>
    <name evidence="1" type="ORF">BC748_0745</name>
</gene>
<dbReference type="SMART" id="SM00028">
    <property type="entry name" value="TPR"/>
    <property type="match status" value="3"/>
</dbReference>
<name>A0A4V3CSM4_9FLAO</name>
<dbReference type="SUPFAM" id="SSF48452">
    <property type="entry name" value="TPR-like"/>
    <property type="match status" value="1"/>
</dbReference>
<dbReference type="Proteomes" id="UP000295260">
    <property type="component" value="Unassembled WGS sequence"/>
</dbReference>
<sequence length="199" mass="22808">MYTVYLTKSGLYKTTGETDKQIALIFEALKFYEKDKKTYVHSLYYAYTTLAYAYRYQNEYEKGIQYSLKAIESCDLSYKEYPSNHTLNWKASNYQNMAYCNGKLKKYKEALANTYKSLEITRKLGADTQTGLGLSGAADMEMKLGNYTAAEKLLQEMLAMKSTSTNTMSLAATYHGLGEISFNKADLKMLKIIKRKRLN</sequence>
<dbReference type="InterPro" id="IPR011990">
    <property type="entry name" value="TPR-like_helical_dom_sf"/>
</dbReference>
<evidence type="ECO:0000313" key="2">
    <source>
        <dbReference type="Proteomes" id="UP000295260"/>
    </source>
</evidence>
<dbReference type="InterPro" id="IPR019734">
    <property type="entry name" value="TPR_rpt"/>
</dbReference>
<dbReference type="Gene3D" id="1.25.40.10">
    <property type="entry name" value="Tetratricopeptide repeat domain"/>
    <property type="match status" value="2"/>
</dbReference>
<proteinExistence type="predicted"/>
<dbReference type="EMBL" id="SNXR01000011">
    <property type="protein sequence ID" value="TDP61132.1"/>
    <property type="molecule type" value="Genomic_DNA"/>
</dbReference>
<dbReference type="AlphaFoldDB" id="A0A4V3CSM4"/>
<accession>A0A4V3CSM4</accession>
<comment type="caution">
    <text evidence="1">The sequence shown here is derived from an EMBL/GenBank/DDBJ whole genome shotgun (WGS) entry which is preliminary data.</text>
</comment>
<evidence type="ECO:0000313" key="1">
    <source>
        <dbReference type="EMBL" id="TDP61132.1"/>
    </source>
</evidence>
<organism evidence="1 2">
    <name type="scientific">Flavobacterium dankookense</name>
    <dbReference type="NCBI Taxonomy" id="706186"/>
    <lineage>
        <taxon>Bacteria</taxon>
        <taxon>Pseudomonadati</taxon>
        <taxon>Bacteroidota</taxon>
        <taxon>Flavobacteriia</taxon>
        <taxon>Flavobacteriales</taxon>
        <taxon>Flavobacteriaceae</taxon>
        <taxon>Flavobacterium</taxon>
    </lineage>
</organism>
<keyword evidence="2" id="KW-1185">Reference proteome</keyword>
<dbReference type="RefSeq" id="WP_133532077.1">
    <property type="nucleotide sequence ID" value="NZ_SNXR01000011.1"/>
</dbReference>
<protein>
    <submittedName>
        <fullName evidence="1">Tetratricopeptide repeat protein</fullName>
    </submittedName>
</protein>
<reference evidence="1 2" key="1">
    <citation type="submission" date="2019-03" db="EMBL/GenBank/DDBJ databases">
        <title>Genomic Encyclopedia of Archaeal and Bacterial Type Strains, Phase II (KMG-II): from individual species to whole genera.</title>
        <authorList>
            <person name="Goeker M."/>
        </authorList>
    </citation>
    <scope>NUCLEOTIDE SEQUENCE [LARGE SCALE GENOMIC DNA]</scope>
    <source>
        <strain evidence="1 2">DSM 25687</strain>
    </source>
</reference>